<reference evidence="1 2" key="1">
    <citation type="submission" date="2024-09" db="EMBL/GenBank/DDBJ databases">
        <authorList>
            <person name="Sun Q."/>
            <person name="Mori K."/>
        </authorList>
    </citation>
    <scope>NUCLEOTIDE SEQUENCE [LARGE SCALE GENOMIC DNA]</scope>
    <source>
        <strain evidence="1 2">CCM 4839</strain>
    </source>
</reference>
<evidence type="ECO:0000313" key="1">
    <source>
        <dbReference type="EMBL" id="MFC0392229.1"/>
    </source>
</evidence>
<gene>
    <name evidence="1" type="ORF">ACFFJ8_12730</name>
</gene>
<keyword evidence="2" id="KW-1185">Reference proteome</keyword>
<dbReference type="Gene3D" id="2.60.120.620">
    <property type="entry name" value="q2cbj1_9rhob like domain"/>
    <property type="match status" value="1"/>
</dbReference>
<dbReference type="EMBL" id="JBHLVF010000017">
    <property type="protein sequence ID" value="MFC0392229.1"/>
    <property type="molecule type" value="Genomic_DNA"/>
</dbReference>
<evidence type="ECO:0008006" key="3">
    <source>
        <dbReference type="Google" id="ProtNLM"/>
    </source>
</evidence>
<evidence type="ECO:0000313" key="2">
    <source>
        <dbReference type="Proteomes" id="UP001589818"/>
    </source>
</evidence>
<dbReference type="Proteomes" id="UP001589818">
    <property type="component" value="Unassembled WGS sequence"/>
</dbReference>
<organism evidence="1 2">
    <name type="scientific">Paenibacillus mendelii</name>
    <dbReference type="NCBI Taxonomy" id="206163"/>
    <lineage>
        <taxon>Bacteria</taxon>
        <taxon>Bacillati</taxon>
        <taxon>Bacillota</taxon>
        <taxon>Bacilli</taxon>
        <taxon>Bacillales</taxon>
        <taxon>Paenibacillaceae</taxon>
        <taxon>Paenibacillus</taxon>
    </lineage>
</organism>
<dbReference type="SUPFAM" id="SSF51197">
    <property type="entry name" value="Clavaminate synthase-like"/>
    <property type="match status" value="1"/>
</dbReference>
<comment type="caution">
    <text evidence="1">The sequence shown here is derived from an EMBL/GenBank/DDBJ whole genome shotgun (WGS) entry which is preliminary data.</text>
</comment>
<name>A0ABV6J8L8_9BACL</name>
<sequence>MNLLTYEQKKSMLDNGYIHVPGVVPGIMVDQALRHINHSLGQGMSAEDLIKFRSQSYCPELQGKEVITDLFNKTPVKDMVASLIGEGKSYPIKDGQIALRFPTMQDPPPAPSPHLDGMYTPTNGVPKGTIGNFTMLVGVLLSPVRQSYAGNFTVWPGTHRLYEQYFREHGPEALLNGMPPVSMPQPLQTTGEPGDVFLVHYQLGHAAASNLASLTRYALFFRVKHVEVQQDWKAPMTDIWLHWPGIRDIMGE</sequence>
<dbReference type="RefSeq" id="WP_204819340.1">
    <property type="nucleotide sequence ID" value="NZ_JANHOF010000003.1"/>
</dbReference>
<protein>
    <recommendedName>
        <fullName evidence="3">Phytanoyl-CoA dioxygenase</fullName>
    </recommendedName>
</protein>
<proteinExistence type="predicted"/>
<accession>A0ABV6J8L8</accession>